<evidence type="ECO:0000313" key="4">
    <source>
        <dbReference type="Proteomes" id="UP000783863"/>
    </source>
</evidence>
<dbReference type="Proteomes" id="UP000783863">
    <property type="component" value="Unassembled WGS sequence"/>
</dbReference>
<keyword evidence="4" id="KW-1185">Reference proteome</keyword>
<sequence length="116" mass="12862">MSSDPHPEESNRTIRAVDLFCGAGGLSWGLVEALKDVAMTIPQPTRAVLEETIDLVGVNHWERAIETHAANHPWARHFHDDIQNVNPREVFDECDPTVTILSGGIECTVPIFSSFQ</sequence>
<evidence type="ECO:0000256" key="1">
    <source>
        <dbReference type="ARBA" id="ARBA00022603"/>
    </source>
</evidence>
<accession>A0A8J8CCX8</accession>
<dbReference type="SUPFAM" id="SSF53335">
    <property type="entry name" value="S-adenosyl-L-methionine-dependent methyltransferases"/>
    <property type="match status" value="1"/>
</dbReference>
<dbReference type="AlphaFoldDB" id="A0A8J8CCX8"/>
<dbReference type="RefSeq" id="WP_220589921.1">
    <property type="nucleotide sequence ID" value="NZ_RKLQ01000005.1"/>
</dbReference>
<dbReference type="Gene3D" id="3.40.50.150">
    <property type="entry name" value="Vaccinia Virus protein VP39"/>
    <property type="match status" value="1"/>
</dbReference>
<dbReference type="GO" id="GO:0032259">
    <property type="term" value="P:methylation"/>
    <property type="evidence" value="ECO:0007669"/>
    <property type="project" value="UniProtKB-KW"/>
</dbReference>
<proteinExistence type="predicted"/>
<protein>
    <submittedName>
        <fullName evidence="3">DNA cytosine methyltransferase</fullName>
    </submittedName>
</protein>
<dbReference type="InterPro" id="IPR029063">
    <property type="entry name" value="SAM-dependent_MTases_sf"/>
</dbReference>
<name>A0A8J8CCX8_9EURY</name>
<dbReference type="EMBL" id="RKLQ01000005">
    <property type="protein sequence ID" value="MBX0305728.1"/>
    <property type="molecule type" value="Genomic_DNA"/>
</dbReference>
<dbReference type="GO" id="GO:0008168">
    <property type="term" value="F:methyltransferase activity"/>
    <property type="evidence" value="ECO:0007669"/>
    <property type="project" value="UniProtKB-KW"/>
</dbReference>
<gene>
    <name evidence="3" type="ORF">EGD98_18970</name>
</gene>
<keyword evidence="2" id="KW-0808">Transferase</keyword>
<dbReference type="Pfam" id="PF00145">
    <property type="entry name" value="DNA_methylase"/>
    <property type="match status" value="1"/>
</dbReference>
<reference evidence="3" key="1">
    <citation type="submission" date="2021-06" db="EMBL/GenBank/DDBJ databases">
        <title>Halomicroarcula sp. F24A a new haloarchaeum isolated from saline soil.</title>
        <authorList>
            <person name="Duran-Viseras A."/>
            <person name="Sanchez-Porro C."/>
            <person name="Ventosa A."/>
        </authorList>
    </citation>
    <scope>NUCLEOTIDE SEQUENCE</scope>
    <source>
        <strain evidence="3">F24A</strain>
    </source>
</reference>
<dbReference type="InterPro" id="IPR001525">
    <property type="entry name" value="C5_MeTfrase"/>
</dbReference>
<keyword evidence="1 3" id="KW-0489">Methyltransferase</keyword>
<organism evidence="3 4">
    <name type="scientific">Haloarcula salinisoli</name>
    <dbReference type="NCBI Taxonomy" id="2487746"/>
    <lineage>
        <taxon>Archaea</taxon>
        <taxon>Methanobacteriati</taxon>
        <taxon>Methanobacteriota</taxon>
        <taxon>Stenosarchaea group</taxon>
        <taxon>Halobacteria</taxon>
        <taxon>Halobacteriales</taxon>
        <taxon>Haloarculaceae</taxon>
        <taxon>Haloarcula</taxon>
    </lineage>
</organism>
<comment type="caution">
    <text evidence="3">The sequence shown here is derived from an EMBL/GenBank/DDBJ whole genome shotgun (WGS) entry which is preliminary data.</text>
</comment>
<evidence type="ECO:0000313" key="3">
    <source>
        <dbReference type="EMBL" id="MBX0305728.1"/>
    </source>
</evidence>
<evidence type="ECO:0000256" key="2">
    <source>
        <dbReference type="ARBA" id="ARBA00022679"/>
    </source>
</evidence>